<organism evidence="1 2">
    <name type="scientific">Parasaccharibacter apium</name>
    <dbReference type="NCBI Taxonomy" id="1510841"/>
    <lineage>
        <taxon>Bacteria</taxon>
        <taxon>Pseudomonadati</taxon>
        <taxon>Pseudomonadota</taxon>
        <taxon>Alphaproteobacteria</taxon>
        <taxon>Acetobacterales</taxon>
        <taxon>Acetobacteraceae</taxon>
        <taxon>Parasaccharibacter</taxon>
    </lineage>
</organism>
<name>A0A7U7G5Y0_9PROT</name>
<reference evidence="1 2" key="1">
    <citation type="journal article" date="2014" name="Genome Biol. Evol.">
        <title>Acetic acid bacteria genomes reveal functional traits for adaptation to life in insect guts.</title>
        <authorList>
            <person name="Chouaia B."/>
            <person name="Gaiarsa S."/>
            <person name="Crotti E."/>
            <person name="Comandatore F."/>
            <person name="Degli Esposti M."/>
            <person name="Ricci I."/>
            <person name="Alma A."/>
            <person name="Favia G."/>
            <person name="Bandi C."/>
            <person name="Daffonchio D."/>
        </authorList>
    </citation>
    <scope>NUCLEOTIDE SEQUENCE [LARGE SCALE GENOMIC DNA]</scope>
    <source>
        <strain evidence="2">AM169</strain>
    </source>
</reference>
<accession>A0A7U7G5Y0</accession>
<evidence type="ECO:0000313" key="2">
    <source>
        <dbReference type="Proteomes" id="UP000027590"/>
    </source>
</evidence>
<evidence type="ECO:0000313" key="1">
    <source>
        <dbReference type="EMBL" id="CDG33748.1"/>
    </source>
</evidence>
<dbReference type="AlphaFoldDB" id="A0A7U7G5Y0"/>
<reference evidence="1 2" key="2">
    <citation type="journal article" date="2014" name="PLoS ONE">
        <title>Evolution of mitochondria reconstructed from the energy metabolism of living bacteria.</title>
        <authorList>
            <person name="Degli Esposti M."/>
            <person name="Chouaia B."/>
            <person name="Comandatore F."/>
            <person name="Crotti E."/>
            <person name="Sassera D."/>
            <person name="Lievens P.M."/>
            <person name="Daffonchio D."/>
            <person name="Bandi C."/>
        </authorList>
    </citation>
    <scope>NUCLEOTIDE SEQUENCE [LARGE SCALE GENOMIC DNA]</scope>
    <source>
        <strain evidence="2">AM169</strain>
    </source>
</reference>
<sequence length="149" mass="17004">MVMMVTLTEIILKDPARYEYMRAGNTTPFWVSPAMKTELRLLGPTGNVIPCQHHHRGWFNFLLPAETPHVFLDMTATTLLDQTIRDVILFMGAQEWSLPVPSALTRSPRQSNQARTAWVGLPPMPRWVRGLFCVHLEPVVLERDRLNAA</sequence>
<gene>
    <name evidence="1" type="ORF">SACS_1010</name>
</gene>
<dbReference type="Proteomes" id="UP000027590">
    <property type="component" value="Unassembled WGS sequence"/>
</dbReference>
<proteinExistence type="predicted"/>
<comment type="caution">
    <text evidence="1">The sequence shown here is derived from an EMBL/GenBank/DDBJ whole genome shotgun (WGS) entry which is preliminary data.</text>
</comment>
<protein>
    <submittedName>
        <fullName evidence="1">Uncharacterized protein</fullName>
    </submittedName>
</protein>
<dbReference type="EMBL" id="CBLY010000006">
    <property type="protein sequence ID" value="CDG33748.1"/>
    <property type="molecule type" value="Genomic_DNA"/>
</dbReference>